<feature type="domain" description="AIG1-type G" evidence="4">
    <location>
        <begin position="275"/>
        <end position="471"/>
    </location>
</feature>
<protein>
    <recommendedName>
        <fullName evidence="4">AIG1-type G domain-containing protein</fullName>
    </recommendedName>
</protein>
<dbReference type="EMBL" id="JAFJMO010000002">
    <property type="protein sequence ID" value="KAJ8284526.1"/>
    <property type="molecule type" value="Genomic_DNA"/>
</dbReference>
<dbReference type="GO" id="GO:0005525">
    <property type="term" value="F:GTP binding"/>
    <property type="evidence" value="ECO:0007669"/>
    <property type="project" value="UniProtKB-KW"/>
</dbReference>
<evidence type="ECO:0000313" key="5">
    <source>
        <dbReference type="EMBL" id="KAJ8284526.1"/>
    </source>
</evidence>
<evidence type="ECO:0000256" key="3">
    <source>
        <dbReference type="ARBA" id="ARBA00023134"/>
    </source>
</evidence>
<keyword evidence="2" id="KW-0547">Nucleotide-binding</keyword>
<dbReference type="InterPro" id="IPR045058">
    <property type="entry name" value="GIMA/IAN/Toc"/>
</dbReference>
<dbReference type="FunFam" id="3.40.50.300:FF:001809">
    <property type="entry name" value="Si:ch1073-365p7.2"/>
    <property type="match status" value="1"/>
</dbReference>
<gene>
    <name evidence="5" type="ORF">COCON_G00033760</name>
</gene>
<dbReference type="PANTHER" id="PTHR10903">
    <property type="entry name" value="GTPASE, IMAP FAMILY MEMBER-RELATED"/>
    <property type="match status" value="1"/>
</dbReference>
<organism evidence="5 6">
    <name type="scientific">Conger conger</name>
    <name type="common">Conger eel</name>
    <name type="synonym">Muraena conger</name>
    <dbReference type="NCBI Taxonomy" id="82655"/>
    <lineage>
        <taxon>Eukaryota</taxon>
        <taxon>Metazoa</taxon>
        <taxon>Chordata</taxon>
        <taxon>Craniata</taxon>
        <taxon>Vertebrata</taxon>
        <taxon>Euteleostomi</taxon>
        <taxon>Actinopterygii</taxon>
        <taxon>Neopterygii</taxon>
        <taxon>Teleostei</taxon>
        <taxon>Anguilliformes</taxon>
        <taxon>Congridae</taxon>
        <taxon>Conger</taxon>
    </lineage>
</organism>
<dbReference type="OrthoDB" id="9982588at2759"/>
<proteinExistence type="inferred from homology"/>
<reference evidence="5" key="1">
    <citation type="journal article" date="2023" name="Science">
        <title>Genome structures resolve the early diversification of teleost fishes.</title>
        <authorList>
            <person name="Parey E."/>
            <person name="Louis A."/>
            <person name="Montfort J."/>
            <person name="Bouchez O."/>
            <person name="Roques C."/>
            <person name="Iampietro C."/>
            <person name="Lluch J."/>
            <person name="Castinel A."/>
            <person name="Donnadieu C."/>
            <person name="Desvignes T."/>
            <person name="Floi Bucao C."/>
            <person name="Jouanno E."/>
            <person name="Wen M."/>
            <person name="Mejri S."/>
            <person name="Dirks R."/>
            <person name="Jansen H."/>
            <person name="Henkel C."/>
            <person name="Chen W.J."/>
            <person name="Zahm M."/>
            <person name="Cabau C."/>
            <person name="Klopp C."/>
            <person name="Thompson A.W."/>
            <person name="Robinson-Rechavi M."/>
            <person name="Braasch I."/>
            <person name="Lecointre G."/>
            <person name="Bobe J."/>
            <person name="Postlethwait J.H."/>
            <person name="Berthelot C."/>
            <person name="Roest Crollius H."/>
            <person name="Guiguen Y."/>
        </authorList>
    </citation>
    <scope>NUCLEOTIDE SEQUENCE</scope>
    <source>
        <strain evidence="5">Concon-B</strain>
    </source>
</reference>
<dbReference type="FunFam" id="3.40.50.300:FF:002274">
    <property type="entry name" value="Si:dkeyp-69e1.8"/>
    <property type="match status" value="1"/>
</dbReference>
<name>A0A9Q1DZB6_CONCO</name>
<dbReference type="PROSITE" id="PS51720">
    <property type="entry name" value="G_AIG1"/>
    <property type="match status" value="2"/>
</dbReference>
<dbReference type="PANTHER" id="PTHR10903:SF107">
    <property type="entry name" value="GTPASE IMAP FAMILY MEMBER 4-LIKE-RELATED"/>
    <property type="match status" value="1"/>
</dbReference>
<evidence type="ECO:0000259" key="4">
    <source>
        <dbReference type="PROSITE" id="PS51720"/>
    </source>
</evidence>
<dbReference type="Gene3D" id="3.40.50.300">
    <property type="entry name" value="P-loop containing nucleotide triphosphate hydrolases"/>
    <property type="match status" value="2"/>
</dbReference>
<accession>A0A9Q1DZB6</accession>
<comment type="similarity">
    <text evidence="1">Belongs to the TRAFAC class TrmE-Era-EngA-EngB-Septin-like GTPase superfamily. AIG1/Toc34/Toc159-like paraseptin GTPase family. IAN subfamily.</text>
</comment>
<evidence type="ECO:0000256" key="2">
    <source>
        <dbReference type="ARBA" id="ARBA00022741"/>
    </source>
</evidence>
<comment type="caution">
    <text evidence="5">The sequence shown here is derived from an EMBL/GenBank/DDBJ whole genome shotgun (WGS) entry which is preliminary data.</text>
</comment>
<dbReference type="InterPro" id="IPR006703">
    <property type="entry name" value="G_AIG1"/>
</dbReference>
<dbReference type="Proteomes" id="UP001152803">
    <property type="component" value="Unassembled WGS sequence"/>
</dbReference>
<feature type="domain" description="AIG1-type G" evidence="4">
    <location>
        <begin position="31"/>
        <end position="224"/>
    </location>
</feature>
<dbReference type="Pfam" id="PF04548">
    <property type="entry name" value="AIG1"/>
    <property type="match status" value="2"/>
</dbReference>
<evidence type="ECO:0000256" key="1">
    <source>
        <dbReference type="ARBA" id="ARBA00008535"/>
    </source>
</evidence>
<keyword evidence="6" id="KW-1185">Reference proteome</keyword>
<dbReference type="InterPro" id="IPR027417">
    <property type="entry name" value="P-loop_NTPase"/>
</dbReference>
<evidence type="ECO:0000313" key="6">
    <source>
        <dbReference type="Proteomes" id="UP001152803"/>
    </source>
</evidence>
<keyword evidence="3" id="KW-0342">GTP-binding</keyword>
<dbReference type="SUPFAM" id="SSF52540">
    <property type="entry name" value="P-loop containing nucleoside triphosphate hydrolases"/>
    <property type="match status" value="2"/>
</dbReference>
<sequence length="490" mass="55519">MASCKPNMESDKGFLMPYEDEESECCQAQSQSALRIVLLGVRWAGKSSAGNIILGREEFDSRVGTVHCVKRQGETAGRQLVVVDTSGWVWHSAQDATIRVEQEIACSVSLCHPGPHAILLVIPMGSPGKRYKKAVRKHLELLSETVWNHTIVLFTKGDTTDLNIEKGGKRLQLLLEKCGNRYHILDNKSKDNCTQVTELLEKIEEMVGKNGDGYYEIQNKGTERSVKRRGKVEWKVWRHRGKPQQISQDKDTQTEAEQFRASAMLPSEKIPINNLPEVRIVLLGERGAGKSTIANIILGRELFNTERVTGECQKKTGQVAGQEITVVDTPGWNGVSEHETLDWVKEEIVQSVNLCPPGPHALLLVIPVGSSMNRKTTVKKHLELLSGRVWRHTIVLFSRTKELGEMSISQHIERDKDLQWIVEKCGNRYHVINDLILCDGTQVTQLLTEIEEMVEGNGGWHFSLRMYLELEKQIIHCHKKREKKLKHMKY</sequence>
<dbReference type="AlphaFoldDB" id="A0A9Q1DZB6"/>